<keyword evidence="7 13" id="KW-0547">Nucleotide-binding</keyword>
<evidence type="ECO:0000256" key="8">
    <source>
        <dbReference type="ARBA" id="ARBA00022777"/>
    </source>
</evidence>
<dbReference type="Gene3D" id="3.30.2130.10">
    <property type="entry name" value="VC0802-like"/>
    <property type="match status" value="1"/>
</dbReference>
<dbReference type="InterPro" id="IPR035804">
    <property type="entry name" value="AKIII_YclM_N"/>
</dbReference>
<protein>
    <recommendedName>
        <fullName evidence="14">Aspartokinase</fullName>
        <ecNumber evidence="14">2.7.2.4</ecNumber>
    </recommendedName>
</protein>
<keyword evidence="9 13" id="KW-0067">ATP-binding</keyword>
<evidence type="ECO:0000313" key="19">
    <source>
        <dbReference type="Proteomes" id="UP000245998"/>
    </source>
</evidence>
<dbReference type="SUPFAM" id="SSF53633">
    <property type="entry name" value="Carbamate kinase-like"/>
    <property type="match status" value="1"/>
</dbReference>
<dbReference type="GO" id="GO:0019877">
    <property type="term" value="P:diaminopimelate biosynthetic process"/>
    <property type="evidence" value="ECO:0007669"/>
    <property type="project" value="UniProtKB-KW"/>
</dbReference>
<dbReference type="PROSITE" id="PS51671">
    <property type="entry name" value="ACT"/>
    <property type="match status" value="1"/>
</dbReference>
<comment type="function">
    <text evidence="1">Catalyzes the phosphorylation of the beta-carboxyl group of aspartic acid with ATP to yield 4-phospho-L-aspartate, which is involved in the branched biosynthetic pathway leading to the biosynthesis of amino acids threonine, isoleucine and methionine.</text>
</comment>
<evidence type="ECO:0000256" key="7">
    <source>
        <dbReference type="ARBA" id="ARBA00022741"/>
    </source>
</evidence>
<dbReference type="PANTHER" id="PTHR21499">
    <property type="entry name" value="ASPARTATE KINASE"/>
    <property type="match status" value="1"/>
</dbReference>
<dbReference type="Gene3D" id="3.40.1160.10">
    <property type="entry name" value="Acetylglutamate kinase-like"/>
    <property type="match status" value="1"/>
</dbReference>
<dbReference type="GO" id="GO:0004072">
    <property type="term" value="F:aspartate kinase activity"/>
    <property type="evidence" value="ECO:0007669"/>
    <property type="project" value="UniProtKB-EC"/>
</dbReference>
<evidence type="ECO:0000256" key="5">
    <source>
        <dbReference type="ARBA" id="ARBA00010122"/>
    </source>
</evidence>
<dbReference type="EC" id="2.7.2.4" evidence="14"/>
<dbReference type="UniPathway" id="UPA00051">
    <property type="reaction ID" value="UER00462"/>
</dbReference>
<dbReference type="UniPathway" id="UPA00050">
    <property type="reaction ID" value="UER00461"/>
</dbReference>
<comment type="pathway">
    <text evidence="3 15">Amino-acid biosynthesis; L-methionine biosynthesis via de novo pathway; L-homoserine from L-aspartate: step 1/3.</text>
</comment>
<evidence type="ECO:0000256" key="1">
    <source>
        <dbReference type="ARBA" id="ARBA00003121"/>
    </source>
</evidence>
<evidence type="ECO:0000256" key="6">
    <source>
        <dbReference type="ARBA" id="ARBA00022679"/>
    </source>
</evidence>
<dbReference type="PROSITE" id="PS00324">
    <property type="entry name" value="ASPARTOKINASE"/>
    <property type="match status" value="1"/>
</dbReference>
<evidence type="ECO:0000256" key="9">
    <source>
        <dbReference type="ARBA" id="ARBA00022840"/>
    </source>
</evidence>
<dbReference type="GO" id="GO:0005829">
    <property type="term" value="C:cytosol"/>
    <property type="evidence" value="ECO:0007669"/>
    <property type="project" value="TreeGrafter"/>
</dbReference>
<evidence type="ECO:0000256" key="4">
    <source>
        <dbReference type="ARBA" id="ARBA00005139"/>
    </source>
</evidence>
<dbReference type="EMBL" id="QCZG01000021">
    <property type="protein sequence ID" value="PWA10692.1"/>
    <property type="molecule type" value="Genomic_DNA"/>
</dbReference>
<sequence length="453" mass="50287">MKVSKFGGSSVASAEQIRKVFDIVTSDEERRIVVVSAPGKRFSDDVKTTDLLIALAEKYLQYGEAQKELEAVIARYRDIADQLELEEDIVAEIEEDFQARLQLSDDTERFLDCIKAGGEDNNAKLIARYFQSCGVKAEYVNPKEAGLLVSDEVGNAQVLQESYDHLYRLREKTGIVIFPGFFGYSPEGNLVTFPRGGSDITGAILAAALKADLYENFTDVDSVYAVNPNIVDHPKEITELTYKEMRELSYAGFGVFHEEALAPAFRAKIPVCVKNTNNPKAPGTMIVAKRRTNGNPVVGIASDNGFLNIYVEKYLMNREIGFGRKLLQILEEEGLSYEHTPSGIDSLNVILRAKQLTEEKEARLFDRIQTELEPDKVKIERNIALIMIVGEAMNKTIGVAAKAVSAIQNANVNIAMINQGSSEVSMMFGVKESDVENAVRSIYQAFFEKAYVS</sequence>
<dbReference type="InterPro" id="IPR036393">
    <property type="entry name" value="AceGlu_kinase-like_sf"/>
</dbReference>
<feature type="binding site" evidence="13">
    <location>
        <position position="119"/>
    </location>
    <ligand>
        <name>substrate</name>
    </ligand>
</feature>
<dbReference type="GO" id="GO:0009090">
    <property type="term" value="P:homoserine biosynthetic process"/>
    <property type="evidence" value="ECO:0007669"/>
    <property type="project" value="TreeGrafter"/>
</dbReference>
<comment type="pathway">
    <text evidence="2 15">Amino-acid biosynthesis; L-lysine biosynthesis via DAP pathway; (S)-tetrahydrodipicolinate from L-aspartate: step 1/4.</text>
</comment>
<dbReference type="InterPro" id="IPR001341">
    <property type="entry name" value="Asp_kinase"/>
</dbReference>
<dbReference type="InterPro" id="IPR018042">
    <property type="entry name" value="Aspartate_kinase_CS"/>
</dbReference>
<reference evidence="18 19" key="1">
    <citation type="submission" date="2018-04" db="EMBL/GenBank/DDBJ databases">
        <title>Camelliibacillus theae gen. nov., sp. nov., isolated from Pu'er tea.</title>
        <authorList>
            <person name="Niu L."/>
        </authorList>
    </citation>
    <scope>NUCLEOTIDE SEQUENCE [LARGE SCALE GENOMIC DNA]</scope>
    <source>
        <strain evidence="18 19">T8</strain>
    </source>
</reference>
<dbReference type="FunFam" id="3.30.2130.10:FF:000001">
    <property type="entry name" value="Bifunctional aspartokinase/homoserine dehydrogenase"/>
    <property type="match status" value="1"/>
</dbReference>
<feature type="coiled-coil region" evidence="16">
    <location>
        <begin position="66"/>
        <end position="96"/>
    </location>
</feature>
<dbReference type="CDD" id="cd04245">
    <property type="entry name" value="AAK_AKiii-YclM-BS"/>
    <property type="match status" value="1"/>
</dbReference>
<evidence type="ECO:0000256" key="14">
    <source>
        <dbReference type="RuleBase" id="RU003448"/>
    </source>
</evidence>
<evidence type="ECO:0000256" key="3">
    <source>
        <dbReference type="ARBA" id="ARBA00004986"/>
    </source>
</evidence>
<evidence type="ECO:0000256" key="10">
    <source>
        <dbReference type="ARBA" id="ARBA00022915"/>
    </source>
</evidence>
<dbReference type="GO" id="GO:0009089">
    <property type="term" value="P:lysine biosynthetic process via diaminopimelate"/>
    <property type="evidence" value="ECO:0007669"/>
    <property type="project" value="UniProtKB-UniPathway"/>
</dbReference>
<dbReference type="FunFam" id="3.40.1160.10:FF:000027">
    <property type="entry name" value="Aspartokinase"/>
    <property type="match status" value="1"/>
</dbReference>
<evidence type="ECO:0000313" key="18">
    <source>
        <dbReference type="EMBL" id="PWA10692.1"/>
    </source>
</evidence>
<comment type="catalytic activity">
    <reaction evidence="12 14">
        <text>L-aspartate + ATP = 4-phospho-L-aspartate + ADP</text>
        <dbReference type="Rhea" id="RHEA:23776"/>
        <dbReference type="ChEBI" id="CHEBI:29991"/>
        <dbReference type="ChEBI" id="CHEBI:30616"/>
        <dbReference type="ChEBI" id="CHEBI:57535"/>
        <dbReference type="ChEBI" id="CHEBI:456216"/>
        <dbReference type="EC" id="2.7.2.4"/>
    </reaction>
</comment>
<keyword evidence="19" id="KW-1185">Reference proteome</keyword>
<evidence type="ECO:0000256" key="12">
    <source>
        <dbReference type="ARBA" id="ARBA00047872"/>
    </source>
</evidence>
<dbReference type="AlphaFoldDB" id="A0A2U1JZY1"/>
<dbReference type="CDD" id="cd04916">
    <property type="entry name" value="ACT_AKiii-YclM-BS_2"/>
    <property type="match status" value="1"/>
</dbReference>
<keyword evidence="10" id="KW-0220">Diaminopimelate biosynthesis</keyword>
<feature type="binding site" evidence="13">
    <location>
        <begin position="218"/>
        <end position="219"/>
    </location>
    <ligand>
        <name>ATP</name>
        <dbReference type="ChEBI" id="CHEBI:30616"/>
    </ligand>
</feature>
<dbReference type="Proteomes" id="UP000245998">
    <property type="component" value="Unassembled WGS sequence"/>
</dbReference>
<feature type="domain" description="ACT" evidence="17">
    <location>
        <begin position="388"/>
        <end position="453"/>
    </location>
</feature>
<evidence type="ECO:0000256" key="15">
    <source>
        <dbReference type="RuleBase" id="RU004249"/>
    </source>
</evidence>
<feature type="binding site" evidence="13">
    <location>
        <begin position="5"/>
        <end position="8"/>
    </location>
    <ligand>
        <name>ATP</name>
        <dbReference type="ChEBI" id="CHEBI:30616"/>
    </ligand>
</feature>
<organism evidence="18 19">
    <name type="scientific">Pueribacillus theae</name>
    <dbReference type="NCBI Taxonomy" id="2171751"/>
    <lineage>
        <taxon>Bacteria</taxon>
        <taxon>Bacillati</taxon>
        <taxon>Bacillota</taxon>
        <taxon>Bacilli</taxon>
        <taxon>Bacillales</taxon>
        <taxon>Bacillaceae</taxon>
        <taxon>Pueribacillus</taxon>
    </lineage>
</organism>
<evidence type="ECO:0000256" key="13">
    <source>
        <dbReference type="PIRSR" id="PIRSR000726-1"/>
    </source>
</evidence>
<dbReference type="GO" id="GO:0005524">
    <property type="term" value="F:ATP binding"/>
    <property type="evidence" value="ECO:0007669"/>
    <property type="project" value="UniProtKB-KW"/>
</dbReference>
<dbReference type="PIRSF" id="PIRSF000726">
    <property type="entry name" value="Asp_kin"/>
    <property type="match status" value="1"/>
</dbReference>
<dbReference type="PANTHER" id="PTHR21499:SF67">
    <property type="entry name" value="ASPARTOKINASE 3"/>
    <property type="match status" value="1"/>
</dbReference>
<dbReference type="UniPathway" id="UPA00034">
    <property type="reaction ID" value="UER00015"/>
</dbReference>
<gene>
    <name evidence="18" type="ORF">DCC39_11045</name>
</gene>
<dbReference type="SUPFAM" id="SSF55021">
    <property type="entry name" value="ACT-like"/>
    <property type="match status" value="2"/>
</dbReference>
<comment type="caution">
    <text evidence="18">The sequence shown here is derived from an EMBL/GenBank/DDBJ whole genome shotgun (WGS) entry which is preliminary data.</text>
</comment>
<dbReference type="InterPro" id="IPR054352">
    <property type="entry name" value="ACT_Aspartokinase"/>
</dbReference>
<evidence type="ECO:0000259" key="17">
    <source>
        <dbReference type="PROSITE" id="PS51671"/>
    </source>
</evidence>
<keyword evidence="6 14" id="KW-0808">Transferase</keyword>
<dbReference type="NCBIfam" id="TIGR00657">
    <property type="entry name" value="asp_kinases"/>
    <property type="match status" value="1"/>
</dbReference>
<accession>A0A2U1JZY1</accession>
<dbReference type="NCBIfam" id="NF006540">
    <property type="entry name" value="PRK09034.1"/>
    <property type="match status" value="1"/>
</dbReference>
<dbReference type="InterPro" id="IPR005260">
    <property type="entry name" value="Asp_kin_monofn"/>
</dbReference>
<keyword evidence="8 14" id="KW-0418">Kinase</keyword>
<comment type="pathway">
    <text evidence="4 15">Amino-acid biosynthesis; L-threonine biosynthesis; L-threonine from L-aspartate: step 1/5.</text>
</comment>
<keyword evidence="11" id="KW-0457">Lysine biosynthesis</keyword>
<evidence type="ECO:0000256" key="16">
    <source>
        <dbReference type="SAM" id="Coils"/>
    </source>
</evidence>
<dbReference type="CDD" id="cd04911">
    <property type="entry name" value="ACT_AKiii-YclM-BS_1"/>
    <property type="match status" value="1"/>
</dbReference>
<dbReference type="OrthoDB" id="9799110at2"/>
<name>A0A2U1JZY1_9BACI</name>
<evidence type="ECO:0000256" key="11">
    <source>
        <dbReference type="ARBA" id="ARBA00023154"/>
    </source>
</evidence>
<dbReference type="InterPro" id="IPR001048">
    <property type="entry name" value="Asp/Glu/Uridylate_kinase"/>
</dbReference>
<dbReference type="InterPro" id="IPR045865">
    <property type="entry name" value="ACT-like_dom_sf"/>
</dbReference>
<comment type="similarity">
    <text evidence="5 14">Belongs to the aspartokinase family.</text>
</comment>
<dbReference type="RefSeq" id="WP_116554956.1">
    <property type="nucleotide sequence ID" value="NZ_QCZG01000021.1"/>
</dbReference>
<proteinExistence type="inferred from homology"/>
<feature type="binding site" evidence="13">
    <location>
        <position position="49"/>
    </location>
    <ligand>
        <name>substrate</name>
    </ligand>
</feature>
<keyword evidence="15" id="KW-0028">Amino-acid biosynthesis</keyword>
<dbReference type="Pfam" id="PF00696">
    <property type="entry name" value="AA_kinase"/>
    <property type="match status" value="1"/>
</dbReference>
<feature type="binding site" evidence="13">
    <location>
        <position position="224"/>
    </location>
    <ligand>
        <name>ATP</name>
        <dbReference type="ChEBI" id="CHEBI:30616"/>
    </ligand>
</feature>
<dbReference type="Pfam" id="PF22468">
    <property type="entry name" value="ACT_9"/>
    <property type="match status" value="1"/>
</dbReference>
<keyword evidence="16" id="KW-0175">Coiled coil</keyword>
<dbReference type="InterPro" id="IPR002912">
    <property type="entry name" value="ACT_dom"/>
</dbReference>
<evidence type="ECO:0000256" key="2">
    <source>
        <dbReference type="ARBA" id="ARBA00004766"/>
    </source>
</evidence>
<dbReference type="GO" id="GO:0009088">
    <property type="term" value="P:threonine biosynthetic process"/>
    <property type="evidence" value="ECO:0007669"/>
    <property type="project" value="UniProtKB-UniPathway"/>
</dbReference>